<dbReference type="Proteomes" id="UP001501645">
    <property type="component" value="Unassembled WGS sequence"/>
</dbReference>
<comment type="caution">
    <text evidence="2">The sequence shown here is derived from an EMBL/GenBank/DDBJ whole genome shotgun (WGS) entry which is preliminary data.</text>
</comment>
<sequence>MIAGSTYLLSEGGVREVSANALSARSPLPDESAIVLRHFDNALGSQDLESHLQALESRLGLSPATSRRTTVSMLGLMGAARDALHVIHVVDRPQLLFVVVSKVGRLPTPWDPSAPTLAPESIRSMVLRQARLIDSAPDWSRVVEALIAEMAHASALVIDATSDTIVHSLAGVDPEDSAAQREERGAKFRHAVAARVRLQRTLFLLRHESVRDDATLQLESAISGADATISALAAVASVQLREQIERSNDARSAEAARAQERDRLIARIGAALLLPSVWFSYLGMNLLPNVFRGIPLQTWWAALVVAAVGLLLALTGWMVAGRIAGNLDSKERKP</sequence>
<keyword evidence="1" id="KW-0812">Transmembrane</keyword>
<evidence type="ECO:0000313" key="3">
    <source>
        <dbReference type="Proteomes" id="UP001501645"/>
    </source>
</evidence>
<gene>
    <name evidence="2" type="ORF">GCM10023351_33360</name>
</gene>
<evidence type="ECO:0000256" key="1">
    <source>
        <dbReference type="SAM" id="Phobius"/>
    </source>
</evidence>
<keyword evidence="1" id="KW-1133">Transmembrane helix</keyword>
<reference evidence="3" key="1">
    <citation type="journal article" date="2019" name="Int. J. Syst. Evol. Microbiol.">
        <title>The Global Catalogue of Microorganisms (GCM) 10K type strain sequencing project: providing services to taxonomists for standard genome sequencing and annotation.</title>
        <authorList>
            <consortium name="The Broad Institute Genomics Platform"/>
            <consortium name="The Broad Institute Genome Sequencing Center for Infectious Disease"/>
            <person name="Wu L."/>
            <person name="Ma J."/>
        </authorList>
    </citation>
    <scope>NUCLEOTIDE SEQUENCE [LARGE SCALE GENOMIC DNA]</scope>
    <source>
        <strain evidence="3">JCM 18537</strain>
    </source>
</reference>
<keyword evidence="3" id="KW-1185">Reference proteome</keyword>
<feature type="transmembrane region" description="Helical" evidence="1">
    <location>
        <begin position="264"/>
        <end position="287"/>
    </location>
</feature>
<keyword evidence="1" id="KW-0472">Membrane</keyword>
<feature type="transmembrane region" description="Helical" evidence="1">
    <location>
        <begin position="299"/>
        <end position="320"/>
    </location>
</feature>
<proteinExistence type="predicted"/>
<protein>
    <submittedName>
        <fullName evidence="2">Uncharacterized protein</fullName>
    </submittedName>
</protein>
<name>A0ABP9AQW2_9MICO</name>
<evidence type="ECO:0000313" key="2">
    <source>
        <dbReference type="EMBL" id="GAA4784972.1"/>
    </source>
</evidence>
<dbReference type="EMBL" id="BAABKO010000007">
    <property type="protein sequence ID" value="GAA4784972.1"/>
    <property type="molecule type" value="Genomic_DNA"/>
</dbReference>
<accession>A0ABP9AQW2</accession>
<organism evidence="2 3">
    <name type="scientific">Microbacterium gilvum</name>
    <dbReference type="NCBI Taxonomy" id="1336204"/>
    <lineage>
        <taxon>Bacteria</taxon>
        <taxon>Bacillati</taxon>
        <taxon>Actinomycetota</taxon>
        <taxon>Actinomycetes</taxon>
        <taxon>Micrococcales</taxon>
        <taxon>Microbacteriaceae</taxon>
        <taxon>Microbacterium</taxon>
    </lineage>
</organism>